<evidence type="ECO:0000256" key="3">
    <source>
        <dbReference type="ARBA" id="ARBA00038201"/>
    </source>
</evidence>
<evidence type="ECO:0000256" key="4">
    <source>
        <dbReference type="PROSITE-ProRule" id="PRU01006"/>
    </source>
</evidence>
<dbReference type="Pfam" id="PF10367">
    <property type="entry name" value="zf-Vps39_C"/>
    <property type="match status" value="1"/>
</dbReference>
<reference evidence="7" key="2">
    <citation type="submission" date="2010-07" db="EMBL/GenBank/DDBJ databases">
        <authorList>
            <consortium name="The Broad Institute Genome Sequencing Platform"/>
            <consortium name="Broad Institute Genome Sequencing Center for Infectious Disease"/>
            <person name="Ma L.-J."/>
            <person name="Dead R."/>
            <person name="Young S."/>
            <person name="Zeng Q."/>
            <person name="Koehrsen M."/>
            <person name="Alvarado L."/>
            <person name="Berlin A."/>
            <person name="Chapman S.B."/>
            <person name="Chen Z."/>
            <person name="Freedman E."/>
            <person name="Gellesch M."/>
            <person name="Goldberg J."/>
            <person name="Griggs A."/>
            <person name="Gujja S."/>
            <person name="Heilman E.R."/>
            <person name="Heiman D."/>
            <person name="Hepburn T."/>
            <person name="Howarth C."/>
            <person name="Jen D."/>
            <person name="Larson L."/>
            <person name="Mehta T."/>
            <person name="Neiman D."/>
            <person name="Pearson M."/>
            <person name="Roberts A."/>
            <person name="Saif S."/>
            <person name="Shea T."/>
            <person name="Shenoy N."/>
            <person name="Sisk P."/>
            <person name="Stolte C."/>
            <person name="Sykes S."/>
            <person name="Walk T."/>
            <person name="White J."/>
            <person name="Yandava C."/>
            <person name="Haas B."/>
            <person name="Nusbaum C."/>
            <person name="Birren B."/>
        </authorList>
    </citation>
    <scope>NUCLEOTIDE SEQUENCE</scope>
    <source>
        <strain evidence="7">R3-111a-1</strain>
    </source>
</reference>
<dbReference type="GeneID" id="20344797"/>
<dbReference type="PROSITE" id="PS50219">
    <property type="entry name" value="CNH"/>
    <property type="match status" value="1"/>
</dbReference>
<evidence type="ECO:0000256" key="1">
    <source>
        <dbReference type="ARBA" id="ARBA00004184"/>
    </source>
</evidence>
<dbReference type="PROSITE" id="PS50236">
    <property type="entry name" value="CHCR"/>
    <property type="match status" value="1"/>
</dbReference>
<reference evidence="8" key="5">
    <citation type="submission" date="2018-04" db="UniProtKB">
        <authorList>
            <consortium name="EnsemblFungi"/>
        </authorList>
    </citation>
    <scope>IDENTIFICATION</scope>
    <source>
        <strain evidence="8">R3-111a-1</strain>
    </source>
</reference>
<feature type="region of interest" description="Disordered" evidence="5">
    <location>
        <begin position="464"/>
        <end position="491"/>
    </location>
</feature>
<dbReference type="RefSeq" id="XP_009220398.1">
    <property type="nucleotide sequence ID" value="XM_009222134.1"/>
</dbReference>
<name>J3NSU0_GAET3</name>
<dbReference type="GO" id="GO:0006914">
    <property type="term" value="P:autophagy"/>
    <property type="evidence" value="ECO:0007669"/>
    <property type="project" value="TreeGrafter"/>
</dbReference>
<feature type="compositionally biased region" description="Acidic residues" evidence="5">
    <location>
        <begin position="464"/>
        <end position="473"/>
    </location>
</feature>
<feature type="region of interest" description="Disordered" evidence="5">
    <location>
        <begin position="928"/>
        <end position="955"/>
    </location>
</feature>
<dbReference type="HOGENOM" id="CLU_004190_1_1_1"/>
<feature type="compositionally biased region" description="Basic and acidic residues" evidence="5">
    <location>
        <begin position="1080"/>
        <end position="1089"/>
    </location>
</feature>
<dbReference type="PANTHER" id="PTHR12894:SF49">
    <property type="entry name" value="VAM6_VPS39-LIKE PROTEIN"/>
    <property type="match status" value="1"/>
</dbReference>
<dbReference type="eggNOG" id="KOG2063">
    <property type="taxonomic scope" value="Eukaryota"/>
</dbReference>
<feature type="compositionally biased region" description="Basic and acidic residues" evidence="5">
    <location>
        <begin position="905"/>
        <end position="916"/>
    </location>
</feature>
<dbReference type="InterPro" id="IPR001180">
    <property type="entry name" value="CNH_dom"/>
</dbReference>
<evidence type="ECO:0000256" key="2">
    <source>
        <dbReference type="ARBA" id="ARBA00023136"/>
    </source>
</evidence>
<dbReference type="Pfam" id="PF10366">
    <property type="entry name" value="Vps39_1"/>
    <property type="match status" value="1"/>
</dbReference>
<dbReference type="VEuPathDB" id="FungiDB:GGTG_04339"/>
<dbReference type="STRING" id="644352.J3NSU0"/>
<dbReference type="EnsemblFungi" id="EJT79253">
    <property type="protein sequence ID" value="EJT79253"/>
    <property type="gene ID" value="GGTG_04339"/>
</dbReference>
<feature type="region of interest" description="Disordered" evidence="5">
    <location>
        <begin position="893"/>
        <end position="916"/>
    </location>
</feature>
<protein>
    <submittedName>
        <fullName evidence="7">Vacuolar morphogenesis protein AvaB</fullName>
    </submittedName>
</protein>
<feature type="compositionally biased region" description="Basic and acidic residues" evidence="5">
    <location>
        <begin position="474"/>
        <end position="486"/>
    </location>
</feature>
<organism evidence="7">
    <name type="scientific">Gaeumannomyces tritici (strain R3-111a-1)</name>
    <name type="common">Wheat and barley take-all root rot fungus</name>
    <name type="synonym">Gaeumannomyces graminis var. tritici</name>
    <dbReference type="NCBI Taxonomy" id="644352"/>
    <lineage>
        <taxon>Eukaryota</taxon>
        <taxon>Fungi</taxon>
        <taxon>Dikarya</taxon>
        <taxon>Ascomycota</taxon>
        <taxon>Pezizomycotina</taxon>
        <taxon>Sordariomycetes</taxon>
        <taxon>Sordariomycetidae</taxon>
        <taxon>Magnaporthales</taxon>
        <taxon>Magnaporthaceae</taxon>
        <taxon>Gaeumannomyces</taxon>
    </lineage>
</organism>
<keyword evidence="9" id="KW-1185">Reference proteome</keyword>
<evidence type="ECO:0000259" key="6">
    <source>
        <dbReference type="PROSITE" id="PS50219"/>
    </source>
</evidence>
<feature type="region of interest" description="Disordered" evidence="5">
    <location>
        <begin position="48"/>
        <end position="75"/>
    </location>
</feature>
<dbReference type="InterPro" id="IPR019453">
    <property type="entry name" value="VPS39/TGFA1_Znf"/>
</dbReference>
<dbReference type="OrthoDB" id="10260443at2759"/>
<comment type="subcellular location">
    <subcellularLocation>
        <location evidence="1">Endomembrane system</location>
        <topology evidence="1">Peripheral membrane protein</topology>
    </subcellularLocation>
</comment>
<dbReference type="GO" id="GO:0000329">
    <property type="term" value="C:fungal-type vacuole membrane"/>
    <property type="evidence" value="ECO:0007669"/>
    <property type="project" value="TreeGrafter"/>
</dbReference>
<feature type="repeat" description="CHCR" evidence="4">
    <location>
        <begin position="750"/>
        <end position="911"/>
    </location>
</feature>
<dbReference type="InterPro" id="IPR000547">
    <property type="entry name" value="Clathrin_H-chain/VPS_repeat"/>
</dbReference>
<feature type="domain" description="CNH" evidence="6">
    <location>
        <begin position="18"/>
        <end position="351"/>
    </location>
</feature>
<dbReference type="PANTHER" id="PTHR12894">
    <property type="entry name" value="CNH DOMAIN CONTAINING"/>
    <property type="match status" value="1"/>
</dbReference>
<sequence length="1098" mass="120123">MLSAFTARPIIELKPRYKSKIETVLAYGDRVLVGLNTGDLRVYRLNDTATNGHPEAKPKDVAPAADGGDAPPPLEPLPTALLREVEKFSTRAIEQLAIIKEANTLVSLSNYAVSLHDLSSFEPIEAPLANTRNATCFAVTSNVVKDPTGVPEIVSRLAVAVKRRLYLWTWHEYELSPDVAEVVLPESIRSLTWASATKIVCGMNSEYMLVDVTTKETSSITGGHVGSGGGAGAGAQGGVSRFGAYSTAGMGYMGLGGYMPKPLATKLGDGELLLAKDINTMFINDEGKLLEKRQVPWQFAPESVGYSYPYLLALQPPAKGGLEVRNPDTLSLLQTISLPGATQLHFPPPAPSLPKGFHISSDRFVWKMNTTDYDEQVNELMAAARYDEAISILNMLEDALLKNKTEVLREVKMQKAELLFRQGKFRESMDLFNEDSVHAPPDRVLRLFPPVIAGELSACAVKGDDEDAADHDDTDGKTDGVKDCQKSDSPPTSAAAAAVAAAAETAETVTRTGGFARMFLGGGRKAVDSDAASIASTKKSIGDADDDAKSIKAKPADDGVLDGKELRDAVLELNGYLAGARARLQRVIDPVTGKLKPSRDASAEEAFRSLLGSHQDESEEQLEKDLQEAFKLVDTSLFRAYMFANPNLARSLFRIPNFCDPEVVNAKLLEHNSYTPLIDFFHGKKLHRQALELLKRFGSGDQPEEVPEALHGPERTVRYLQSLPPEMIDLILEFSEWTLKAAPGLAMEVFVADTENAETLPRHKVVEFLGRIDVELEVQYLDHIISELNDMTPDFHNRLVDILIKHLQTKEKGEEWNLMMDRLLRFLKEGQYGLHRAFDLIDKEDPAFYEAQAIVLSNMGSHRQALEIYVFDMKDYAKAEEYCNQVHKTEGAAGLKSMASPPSYGEKDPFKDDEKSEPSIHHTLLSLYLNPPTRRRGQSPPSPNRESALDLLSKHGSRLPASSTLSLLPDSLPVSELEAYFRGQIRSSNSVVNEGRVVAGMRKTELVSAQARLLLGDDGAGGARGVPEQGGRSRRVVISEERVCGVCHKRLGGSVIAVLPDNTVVHYGCLNKATRGGVASKERASKERGPSWGRVGGY</sequence>
<proteinExistence type="inferred from homology"/>
<reference evidence="7" key="3">
    <citation type="submission" date="2010-09" db="EMBL/GenBank/DDBJ databases">
        <title>Annotation of Gaeumannomyces graminis var. tritici R3-111a-1.</title>
        <authorList>
            <consortium name="The Broad Institute Genome Sequencing Platform"/>
            <person name="Ma L.-J."/>
            <person name="Dead R."/>
            <person name="Young S.K."/>
            <person name="Zeng Q."/>
            <person name="Gargeya S."/>
            <person name="Fitzgerald M."/>
            <person name="Haas B."/>
            <person name="Abouelleil A."/>
            <person name="Alvarado L."/>
            <person name="Arachchi H.M."/>
            <person name="Berlin A."/>
            <person name="Brown A."/>
            <person name="Chapman S.B."/>
            <person name="Chen Z."/>
            <person name="Dunbar C."/>
            <person name="Freedman E."/>
            <person name="Gearin G."/>
            <person name="Gellesch M."/>
            <person name="Goldberg J."/>
            <person name="Griggs A."/>
            <person name="Gujja S."/>
            <person name="Heiman D."/>
            <person name="Howarth C."/>
            <person name="Larson L."/>
            <person name="Lui A."/>
            <person name="MacDonald P.J.P."/>
            <person name="Mehta T."/>
            <person name="Montmayeur A."/>
            <person name="Murphy C."/>
            <person name="Neiman D."/>
            <person name="Pearson M."/>
            <person name="Priest M."/>
            <person name="Roberts A."/>
            <person name="Saif S."/>
            <person name="Shea T."/>
            <person name="Shenoy N."/>
            <person name="Sisk P."/>
            <person name="Stolte C."/>
            <person name="Sykes S."/>
            <person name="Yandava C."/>
            <person name="Wortman J."/>
            <person name="Nusbaum C."/>
            <person name="Birren B."/>
        </authorList>
    </citation>
    <scope>NUCLEOTIDE SEQUENCE</scope>
    <source>
        <strain evidence="7">R3-111a-1</strain>
    </source>
</reference>
<evidence type="ECO:0000313" key="9">
    <source>
        <dbReference type="Proteomes" id="UP000006039"/>
    </source>
</evidence>
<keyword evidence="2" id="KW-0472">Membrane</keyword>
<dbReference type="AlphaFoldDB" id="J3NSU0"/>
<dbReference type="Proteomes" id="UP000006039">
    <property type="component" value="Unassembled WGS sequence"/>
</dbReference>
<evidence type="ECO:0000313" key="7">
    <source>
        <dbReference type="EMBL" id="EJT79253.1"/>
    </source>
</evidence>
<dbReference type="GO" id="GO:0034058">
    <property type="term" value="P:endosomal vesicle fusion"/>
    <property type="evidence" value="ECO:0007669"/>
    <property type="project" value="TreeGrafter"/>
</dbReference>
<evidence type="ECO:0000313" key="8">
    <source>
        <dbReference type="EnsemblFungi" id="EJT79253"/>
    </source>
</evidence>
<evidence type="ECO:0000256" key="5">
    <source>
        <dbReference type="SAM" id="MobiDB-lite"/>
    </source>
</evidence>
<dbReference type="InterPro" id="IPR019452">
    <property type="entry name" value="VPS39/TGF_beta_rcpt-assoc_1"/>
</dbReference>
<dbReference type="Pfam" id="PF00780">
    <property type="entry name" value="CNH"/>
    <property type="match status" value="1"/>
</dbReference>
<dbReference type="EMBL" id="GL385396">
    <property type="protein sequence ID" value="EJT79253.1"/>
    <property type="molecule type" value="Genomic_DNA"/>
</dbReference>
<accession>J3NSU0</accession>
<reference evidence="8" key="4">
    <citation type="journal article" date="2015" name="G3 (Bethesda)">
        <title>Genome sequences of three phytopathogenic species of the Magnaporthaceae family of fungi.</title>
        <authorList>
            <person name="Okagaki L.H."/>
            <person name="Nunes C.C."/>
            <person name="Sailsbery J."/>
            <person name="Clay B."/>
            <person name="Brown D."/>
            <person name="John T."/>
            <person name="Oh Y."/>
            <person name="Young N."/>
            <person name="Fitzgerald M."/>
            <person name="Haas B.J."/>
            <person name="Zeng Q."/>
            <person name="Young S."/>
            <person name="Adiconis X."/>
            <person name="Fan L."/>
            <person name="Levin J.Z."/>
            <person name="Mitchell T.K."/>
            <person name="Okubara P.A."/>
            <person name="Farman M.L."/>
            <person name="Kohn L.M."/>
            <person name="Birren B."/>
            <person name="Ma L.-J."/>
            <person name="Dean R.A."/>
        </authorList>
    </citation>
    <scope>NUCLEOTIDE SEQUENCE</scope>
    <source>
        <strain evidence="8">R3-111a-1</strain>
    </source>
</reference>
<comment type="similarity">
    <text evidence="3">Belongs to the VAM6/VPS39 family.</text>
</comment>
<reference evidence="9" key="1">
    <citation type="submission" date="2010-07" db="EMBL/GenBank/DDBJ databases">
        <title>The genome sequence of Gaeumannomyces graminis var. tritici strain R3-111a-1.</title>
        <authorList>
            <consortium name="The Broad Institute Genome Sequencing Platform"/>
            <person name="Ma L.-J."/>
            <person name="Dead R."/>
            <person name="Young S."/>
            <person name="Zeng Q."/>
            <person name="Koehrsen M."/>
            <person name="Alvarado L."/>
            <person name="Berlin A."/>
            <person name="Chapman S.B."/>
            <person name="Chen Z."/>
            <person name="Freedman E."/>
            <person name="Gellesch M."/>
            <person name="Goldberg J."/>
            <person name="Griggs A."/>
            <person name="Gujja S."/>
            <person name="Heilman E.R."/>
            <person name="Heiman D."/>
            <person name="Hepburn T."/>
            <person name="Howarth C."/>
            <person name="Jen D."/>
            <person name="Larson L."/>
            <person name="Mehta T."/>
            <person name="Neiman D."/>
            <person name="Pearson M."/>
            <person name="Roberts A."/>
            <person name="Saif S."/>
            <person name="Shea T."/>
            <person name="Shenoy N."/>
            <person name="Sisk P."/>
            <person name="Stolte C."/>
            <person name="Sykes S."/>
            <person name="Walk T."/>
            <person name="White J."/>
            <person name="Yandava C."/>
            <person name="Haas B."/>
            <person name="Nusbaum C."/>
            <person name="Birren B."/>
        </authorList>
    </citation>
    <scope>NUCLEOTIDE SEQUENCE [LARGE SCALE GENOMIC DNA]</scope>
    <source>
        <strain evidence="9">R3-111a-1</strain>
    </source>
</reference>
<feature type="region of interest" description="Disordered" evidence="5">
    <location>
        <begin position="1078"/>
        <end position="1098"/>
    </location>
</feature>
<dbReference type="GO" id="GO:0012505">
    <property type="term" value="C:endomembrane system"/>
    <property type="evidence" value="ECO:0007669"/>
    <property type="project" value="UniProtKB-SubCell"/>
</dbReference>
<gene>
    <name evidence="8" type="primary">20344797</name>
    <name evidence="7" type="ORF">GGTG_04339</name>
</gene>
<dbReference type="InterPro" id="IPR032914">
    <property type="entry name" value="Vam6/VPS39/TRAP1"/>
</dbReference>
<dbReference type="GO" id="GO:0006886">
    <property type="term" value="P:intracellular protein transport"/>
    <property type="evidence" value="ECO:0007669"/>
    <property type="project" value="UniProtKB-UniRule"/>
</dbReference>